<dbReference type="Pfam" id="PF22222">
    <property type="entry name" value="Cpf1_PI-like"/>
    <property type="match status" value="1"/>
</dbReference>
<feature type="active site" description="For DNase activity of RuvC domain" evidence="1">
    <location>
        <position position="999"/>
    </location>
</feature>
<evidence type="ECO:0000256" key="3">
    <source>
        <dbReference type="PIRSR" id="PIRSR627620-3"/>
    </source>
</evidence>
<feature type="site" description="Binds crRNA alone and in crRNA-target DNA heteroduplex" evidence="3">
    <location>
        <position position="17"/>
    </location>
</feature>
<dbReference type="InterPro" id="IPR040787">
    <property type="entry name" value="Cas12a_REC1"/>
</dbReference>
<feature type="region of interest" description="Binds DNA in crRNA-target DNA heteroduplex" evidence="2">
    <location>
        <begin position="269"/>
        <end position="273"/>
    </location>
</feature>
<dbReference type="InterPro" id="IPR027620">
    <property type="entry name" value="Cas12a"/>
</dbReference>
<feature type="active site" description="For DNase activity of RuvC domain" evidence="1">
    <location>
        <position position="1250"/>
    </location>
</feature>
<dbReference type="InterPro" id="IPR054116">
    <property type="entry name" value="Cas12a_REC2"/>
</dbReference>
<feature type="region of interest" description="Binds crRNA" evidence="2">
    <location>
        <begin position="582"/>
        <end position="586"/>
    </location>
</feature>
<proteinExistence type="predicted"/>
<evidence type="ECO:0000259" key="5">
    <source>
        <dbReference type="Pfam" id="PF18510"/>
    </source>
</evidence>
<feature type="domain" description="Cas12a nuclease" evidence="5">
    <location>
        <begin position="1078"/>
        <end position="1239"/>
    </location>
</feature>
<evidence type="ECO:0000256" key="2">
    <source>
        <dbReference type="PIRSR" id="PIRSR627620-2"/>
    </source>
</evidence>
<evidence type="ECO:0000256" key="1">
    <source>
        <dbReference type="PIRSR" id="PIRSR627620-1"/>
    </source>
</evidence>
<evidence type="ECO:0000259" key="8">
    <source>
        <dbReference type="Pfam" id="PF22222"/>
    </source>
</evidence>
<feature type="site" description="Binds Target strand DNA" evidence="3">
    <location>
        <position position="657"/>
    </location>
</feature>
<feature type="domain" description="Cas12a REC2" evidence="7">
    <location>
        <begin position="318"/>
        <end position="578"/>
    </location>
</feature>
<feature type="domain" description="Cas12a RuvC nuclease" evidence="6">
    <location>
        <begin position="882"/>
        <end position="1295"/>
    </location>
</feature>
<dbReference type="Proteomes" id="UP000257127">
    <property type="component" value="Unassembled WGS sequence"/>
</dbReference>
<feature type="region of interest" description="Binds crRNA" evidence="2">
    <location>
        <begin position="793"/>
        <end position="794"/>
    </location>
</feature>
<dbReference type="InterPro" id="IPR040882">
    <property type="entry name" value="Cas12a_NUC"/>
</dbReference>
<keyword evidence="10" id="KW-1185">Reference proteome</keyword>
<feature type="active site" description="For pre-crRNA processing" evidence="1">
    <location>
        <position position="861"/>
    </location>
</feature>
<feature type="domain" description="Cas12a PI" evidence="8">
    <location>
        <begin position="653"/>
        <end position="752"/>
    </location>
</feature>
<dbReference type="EMBL" id="QURB01000003">
    <property type="protein sequence ID" value="RFC54641.1"/>
    <property type="molecule type" value="Genomic_DNA"/>
</dbReference>
<evidence type="ECO:0000259" key="7">
    <source>
        <dbReference type="Pfam" id="PF21918"/>
    </source>
</evidence>
<feature type="region of interest" description="Binds crRNA alone and in crRNA-target DNA heteroduplex" evidence="2">
    <location>
        <begin position="48"/>
        <end position="52"/>
    </location>
</feature>
<dbReference type="OrthoDB" id="3251881at2"/>
<dbReference type="InterPro" id="IPR040852">
    <property type="entry name" value="RuvC_1"/>
</dbReference>
<dbReference type="InterPro" id="IPR053993">
    <property type="entry name" value="Cas12a_PI"/>
</dbReference>
<gene>
    <name evidence="9" type="ORF">DXU93_06535</name>
</gene>
<evidence type="ECO:0000259" key="4">
    <source>
        <dbReference type="Pfam" id="PF18501"/>
    </source>
</evidence>
<feature type="active site" description="For pre-crRNA processing" evidence="1">
    <location>
        <position position="844"/>
    </location>
</feature>
<evidence type="ECO:0000259" key="6">
    <source>
        <dbReference type="Pfam" id="PF18516"/>
    </source>
</evidence>
<feature type="region of interest" description="Binds crRNA in crRNA-target DNA heteroduplex" evidence="2">
    <location>
        <begin position="293"/>
        <end position="296"/>
    </location>
</feature>
<feature type="site" description="Binds Target strand DNA; via amide nitrogen" evidence="3">
    <location>
        <position position="816"/>
    </location>
</feature>
<feature type="region of interest" description="Binds crRNA" evidence="2">
    <location>
        <begin position="781"/>
        <end position="784"/>
    </location>
</feature>
<dbReference type="Pfam" id="PF18516">
    <property type="entry name" value="RuvC_1"/>
    <property type="match status" value="1"/>
</dbReference>
<evidence type="ECO:0000313" key="9">
    <source>
        <dbReference type="EMBL" id="RFC54641.1"/>
    </source>
</evidence>
<dbReference type="Pfam" id="PF21918">
    <property type="entry name" value="cas_Cpf1_2nd"/>
    <property type="match status" value="1"/>
</dbReference>
<feature type="site" description="Caps the crRNA-target DNA heteroduplex" evidence="3">
    <location>
        <position position="385"/>
    </location>
</feature>
<feature type="site" description="Binds DNA in crRNA-target DNA heteroduplex" evidence="3">
    <location>
        <position position="287"/>
    </location>
</feature>
<feature type="site" description="Binds crRNA" evidence="3">
    <location>
        <position position="823"/>
    </location>
</feature>
<feature type="domain" description="Cas12a REC1" evidence="4">
    <location>
        <begin position="49"/>
        <end position="295"/>
    </location>
</feature>
<sequence length="1296" mass="153478">MKNQINLFTNKFQLSKTLRFELKPQGKTLEHINSKGFIKNDEKRADSYKKMKATIDAFHRDFIDLAMSNVKLTNLIDFEEIYNASNADKKDEKYKTKLSKIQEILRKEIAKGFKGEEVKDIFSKIDKKDLITKLLEEWIIENKIEDIHFDPEFKNFTTYFSGFHQNRKNMYTDQEQSTAIAYRLIHENLPRFIDNINIFQKINKVPDLEENLKKLYQEIEEYLGINAINEAFELEYFNETLSQKGIDIYNLILGGRTAEEGKQKIQGLNEYINLYNQKQDKKNRVPKLKVLYKQILSDRTRTSFLPDTFEDDEESSASQKVLDSINNFYLENLIDYLPNDKNSTINVLENLKLLLAELINFELDKVYIKNDTSITNISMKIFKNYSVIREALNYFYENKIDPNFAHNFNNANTDKKREKLEKEKAKITKQTYLSISFIEEAIHLYINENSNGNQYKNTYKPNCIANYFKDFFIAENKEGSNKEFDFISKIKARYNTIKGVLNTPFPDNKRLHQEKNNIDNIKHFLDSIMEYLHFAKPLVLSGSFAFEKDEQFYTNFDELYNQLELIIPLYNKVRNYATQKPYSTEKFKLNFENSTLLNGWDVNKEEANTSILFIKNGFYYLGIMDKNHNKIFRNTPKSTNTDIYKKVNYKLLPGASKMLPKVFFGKKNLDYYKPSKDILRIRNHGTHTKGGKPQSGFDKLDFNLNDCHKLIDFFKDSIQKHPDWSKFKFKFSDTQIYESIDQFYRELEPQAYSITYTNIDSSFIEEQINEGKLYLFQIYNKDFSKFSNGKPNLHTLYWKALFDEQNLKDVTYKLNGEAEIFYRKKSIQHDRQIIHKRNQPIINKNPNNEKKESIFKYNIIKDKRYTIDKFQFHVPITLNFKAKGTDYINYDVLDYLKENPDVKIIGLDRGERHLIYLTLIDQKGKILEQISLNEIVNKKHNITTSYHNLLETKEIERDKARKNWGTVETIKELKEGYISQVVHKISKMMIEHNAIVVMEDLNMGFKRGRFKVEKQVYQKLEKMLIDKLNYLVLKDRQPNEPAGIYNALQLTNKFESFQKLGKQSGFLFYVPAWNTSKIDPTTGFVNLFHVKYESVRKSQEFFNKFNSIKYNPKEAIFEFDFDYNEFTTRAEGTKTNWTVCTYGDRIKTFRNPEKLNQWDNKEINITTAFEDFFGRHNITYGNGSDIKSQLISREEKDFFSELIHLFRLTLQMRNSKTNSEIDYLISPVKNENGFFYDSRHADKNLPKDADANGAYHIAKKGLQWIKEIQSFEGNEWKKLKLDKTNKGWLKFVQENQ</sequence>
<comment type="caution">
    <text evidence="9">The sequence shown here is derived from an EMBL/GenBank/DDBJ whole genome shotgun (WGS) entry which is preliminary data.</text>
</comment>
<feature type="site" description="Binds PAM" evidence="3">
    <location>
        <position position="661"/>
    </location>
</feature>
<feature type="site" description="Binds Target strand DNA" evidence="3">
    <location>
        <position position="667"/>
    </location>
</feature>
<dbReference type="SMR" id="A0A3E1EYK1"/>
<feature type="active site" description="For DNase activity of RuvC domain" evidence="1">
    <location>
        <position position="908"/>
    </location>
</feature>
<feature type="region of interest" description="Binds crRNA in crRNA-target DNA heteroduplex" evidence="2">
    <location>
        <begin position="533"/>
        <end position="536"/>
    </location>
</feature>
<organism evidence="9 10">
    <name type="scientific">Brumimicrobium aurantiacum</name>
    <dbReference type="NCBI Taxonomy" id="1737063"/>
    <lineage>
        <taxon>Bacteria</taxon>
        <taxon>Pseudomonadati</taxon>
        <taxon>Bacteroidota</taxon>
        <taxon>Flavobacteriia</taxon>
        <taxon>Flavobacteriales</taxon>
        <taxon>Crocinitomicaceae</taxon>
        <taxon>Brumimicrobium</taxon>
    </lineage>
</organism>
<feature type="region of interest" description="Binds crRNA alone and in crRNA-target DNA heteroduplex" evidence="2">
    <location>
        <begin position="163"/>
        <end position="167"/>
    </location>
</feature>
<dbReference type="NCBIfam" id="TIGR04330">
    <property type="entry name" value="cas_Cpf1"/>
    <property type="match status" value="1"/>
</dbReference>
<dbReference type="Pfam" id="PF18510">
    <property type="entry name" value="NUC"/>
    <property type="match status" value="1"/>
</dbReference>
<evidence type="ECO:0000313" key="10">
    <source>
        <dbReference type="Proteomes" id="UP000257127"/>
    </source>
</evidence>
<dbReference type="Pfam" id="PF18501">
    <property type="entry name" value="REC1"/>
    <property type="match status" value="1"/>
</dbReference>
<dbReference type="RefSeq" id="WP_116880475.1">
    <property type="nucleotide sequence ID" value="NZ_QURB01000003.1"/>
</dbReference>
<name>A0A3E1EYK1_9FLAO</name>
<protein>
    <submittedName>
        <fullName evidence="9">Type V CRISPR-associated protein Cpf1</fullName>
    </submittedName>
</protein>
<reference evidence="9 10" key="1">
    <citation type="submission" date="2018-08" db="EMBL/GenBank/DDBJ databases">
        <title>The draft genome squence of Brumimicrobium sp. N62.</title>
        <authorList>
            <person name="Du Z.-J."/>
            <person name="Luo H.-R."/>
        </authorList>
    </citation>
    <scope>NUCLEOTIDE SEQUENCE [LARGE SCALE GENOMIC DNA]</scope>
    <source>
        <strain evidence="9 10">N62</strain>
    </source>
</reference>
<feature type="site" description="Binds DNA in crRNA-target DNA heteroduplex" evidence="3">
    <location>
        <position position="580"/>
    </location>
</feature>
<feature type="active site" description="For pre-crRNA processing" evidence="1">
    <location>
        <position position="835"/>
    </location>
</feature>
<feature type="site" description="Binds DNA protospacer adjacent motif (PAM)" evidence="3">
    <location>
        <position position="604"/>
    </location>
</feature>
<accession>A0A3E1EYK1</accession>